<dbReference type="EMBL" id="BK015689">
    <property type="protein sequence ID" value="DAE19914.1"/>
    <property type="molecule type" value="Genomic_DNA"/>
</dbReference>
<evidence type="ECO:0000259" key="4">
    <source>
        <dbReference type="Pfam" id="PF00707"/>
    </source>
</evidence>
<evidence type="ECO:0000256" key="2">
    <source>
        <dbReference type="ARBA" id="ARBA00022540"/>
    </source>
</evidence>
<protein>
    <submittedName>
        <fullName evidence="6">Translation initiation factor IF-3</fullName>
    </submittedName>
</protein>
<dbReference type="GO" id="GO:0043022">
    <property type="term" value="F:ribosome binding"/>
    <property type="evidence" value="ECO:0007669"/>
    <property type="project" value="TreeGrafter"/>
</dbReference>
<dbReference type="InterPro" id="IPR001288">
    <property type="entry name" value="Translation_initiation_fac_3"/>
</dbReference>
<feature type="domain" description="Translation initiation factor 3 C-terminal" evidence="4">
    <location>
        <begin position="78"/>
        <end position="162"/>
    </location>
</feature>
<feature type="domain" description="Translation initiation factor 3 N-terminal" evidence="5">
    <location>
        <begin position="3"/>
        <end position="69"/>
    </location>
</feature>
<evidence type="ECO:0000256" key="3">
    <source>
        <dbReference type="ARBA" id="ARBA00022917"/>
    </source>
</evidence>
<organism evidence="6">
    <name type="scientific">CrAss-like virus sp. ctYsL76</name>
    <dbReference type="NCBI Taxonomy" id="2826826"/>
    <lineage>
        <taxon>Viruses</taxon>
        <taxon>Duplodnaviria</taxon>
        <taxon>Heunggongvirae</taxon>
        <taxon>Uroviricota</taxon>
        <taxon>Caudoviricetes</taxon>
        <taxon>Crassvirales</taxon>
    </lineage>
</organism>
<reference evidence="6" key="1">
    <citation type="journal article" date="2021" name="Proc. Natl. Acad. Sci. U.S.A.">
        <title>A Catalog of Tens of Thousands of Viruses from Human Metagenomes Reveals Hidden Associations with Chronic Diseases.</title>
        <authorList>
            <person name="Tisza M.J."/>
            <person name="Buck C.B."/>
        </authorList>
    </citation>
    <scope>NUCLEOTIDE SEQUENCE</scope>
    <source>
        <strain evidence="6">CtYsL76</strain>
    </source>
</reference>
<sequence length="162" mass="18888">MKINQQITNKQIRLKETGELISRYEALNRAKNSQVDLIELATYGEPEVSVCILQSYDKYCYQQKKREKQLKANQVKVVNKEIRFGPQTDEHDYNFKLKHIKNFIKQKARVKACVVFQGREIAFKEQGEVLLLRLASDLEDIAKIESMPKLEGKKMCLTLIPK</sequence>
<keyword evidence="3" id="KW-0648">Protein biosynthesis</keyword>
<dbReference type="Pfam" id="PF00707">
    <property type="entry name" value="IF3_C"/>
    <property type="match status" value="1"/>
</dbReference>
<evidence type="ECO:0000259" key="5">
    <source>
        <dbReference type="Pfam" id="PF05198"/>
    </source>
</evidence>
<comment type="similarity">
    <text evidence="1">Belongs to the IF-3 family.</text>
</comment>
<dbReference type="Gene3D" id="3.30.110.10">
    <property type="entry name" value="Translation initiation factor 3 (IF-3), C-terminal domain"/>
    <property type="match status" value="1"/>
</dbReference>
<dbReference type="GO" id="GO:0032790">
    <property type="term" value="P:ribosome disassembly"/>
    <property type="evidence" value="ECO:0007669"/>
    <property type="project" value="TreeGrafter"/>
</dbReference>
<keyword evidence="2 6" id="KW-0396">Initiation factor</keyword>
<name>A0A8S5QLP6_9CAUD</name>
<evidence type="ECO:0000313" key="6">
    <source>
        <dbReference type="EMBL" id="DAE19914.1"/>
    </source>
</evidence>
<dbReference type="InterPro" id="IPR036787">
    <property type="entry name" value="T_IF-3_N_sf"/>
</dbReference>
<dbReference type="NCBIfam" id="TIGR00168">
    <property type="entry name" value="infC"/>
    <property type="match status" value="1"/>
</dbReference>
<dbReference type="SUPFAM" id="SSF55200">
    <property type="entry name" value="Translation initiation factor IF3, C-terminal domain"/>
    <property type="match status" value="1"/>
</dbReference>
<dbReference type="Gene3D" id="3.10.20.80">
    <property type="entry name" value="Translation initiation factor 3 (IF-3), N-terminal domain"/>
    <property type="match status" value="1"/>
</dbReference>
<dbReference type="InterPro" id="IPR036788">
    <property type="entry name" value="T_IF-3_C_sf"/>
</dbReference>
<dbReference type="InterPro" id="IPR019815">
    <property type="entry name" value="Translation_initiation_fac_3_C"/>
</dbReference>
<dbReference type="FunFam" id="3.30.110.10:FF:000001">
    <property type="entry name" value="Translation initiation factor IF-3"/>
    <property type="match status" value="1"/>
</dbReference>
<accession>A0A8S5QLP6</accession>
<evidence type="ECO:0000256" key="1">
    <source>
        <dbReference type="ARBA" id="ARBA00005439"/>
    </source>
</evidence>
<dbReference type="GO" id="GO:0016020">
    <property type="term" value="C:membrane"/>
    <property type="evidence" value="ECO:0007669"/>
    <property type="project" value="TreeGrafter"/>
</dbReference>
<dbReference type="SUPFAM" id="SSF54364">
    <property type="entry name" value="Translation initiation factor IF3, N-terminal domain"/>
    <property type="match status" value="1"/>
</dbReference>
<proteinExistence type="inferred from homology"/>
<dbReference type="PANTHER" id="PTHR10938:SF0">
    <property type="entry name" value="TRANSLATION INITIATION FACTOR IF-3, MITOCHONDRIAL"/>
    <property type="match status" value="1"/>
</dbReference>
<dbReference type="PANTHER" id="PTHR10938">
    <property type="entry name" value="TRANSLATION INITIATION FACTOR IF-3"/>
    <property type="match status" value="1"/>
</dbReference>
<dbReference type="InterPro" id="IPR019814">
    <property type="entry name" value="Translation_initiation_fac_3_N"/>
</dbReference>
<dbReference type="Pfam" id="PF05198">
    <property type="entry name" value="IF3_N"/>
    <property type="match status" value="1"/>
</dbReference>